<accession>A0A2R5FCS0</accession>
<name>A0A2R5FCS0_9PROT</name>
<proteinExistence type="predicted"/>
<gene>
    <name evidence="1" type="ORF">NMK_3417</name>
</gene>
<reference evidence="1 2" key="1">
    <citation type="journal article" date="2018" name="Environ. Microbiol.">
        <title>Isolation and genomic characterization of Novimethylophilus kurashikiensis gen. nov. sp. nov., a new lanthanide-dependent methylotrophic species of Methylophilaceae.</title>
        <authorList>
            <person name="Lv H."/>
            <person name="Sahin N."/>
            <person name="Tani A."/>
        </authorList>
    </citation>
    <scope>NUCLEOTIDE SEQUENCE [LARGE SCALE GENOMIC DNA]</scope>
    <source>
        <strain evidence="1 2">La2-4</strain>
    </source>
</reference>
<evidence type="ECO:0000313" key="2">
    <source>
        <dbReference type="Proteomes" id="UP000245081"/>
    </source>
</evidence>
<evidence type="ECO:0008006" key="3">
    <source>
        <dbReference type="Google" id="ProtNLM"/>
    </source>
</evidence>
<dbReference type="AlphaFoldDB" id="A0A2R5FCS0"/>
<evidence type="ECO:0000313" key="1">
    <source>
        <dbReference type="EMBL" id="GBG15805.1"/>
    </source>
</evidence>
<dbReference type="OrthoDB" id="8610787at2"/>
<protein>
    <recommendedName>
        <fullName evidence="3">HEPN domain-containing protein</fullName>
    </recommendedName>
</protein>
<comment type="caution">
    <text evidence="1">The sequence shown here is derived from an EMBL/GenBank/DDBJ whole genome shotgun (WGS) entry which is preliminary data.</text>
</comment>
<keyword evidence="2" id="KW-1185">Reference proteome</keyword>
<dbReference type="Proteomes" id="UP000245081">
    <property type="component" value="Unassembled WGS sequence"/>
</dbReference>
<sequence>MDKLKLRLMYQEALQRLKDAETLSQVIPLGERTDSAYILQLLGLELLLKIVFETALSKPGVGHKYEKLFGELPQSLQTRLLASANKRVQHSELAINHERVLEEWGKNFVDLRYPWERYATLSEEQYSSLGEEWVSKGAPLEEATFRYHPEELFSFIEALRIVAAEVANL</sequence>
<organism evidence="1 2">
    <name type="scientific">Novimethylophilus kurashikiensis</name>
    <dbReference type="NCBI Taxonomy" id="1825523"/>
    <lineage>
        <taxon>Bacteria</taxon>
        <taxon>Pseudomonadati</taxon>
        <taxon>Pseudomonadota</taxon>
        <taxon>Betaproteobacteria</taxon>
        <taxon>Nitrosomonadales</taxon>
        <taxon>Methylophilaceae</taxon>
        <taxon>Novimethylophilus</taxon>
    </lineage>
</organism>
<dbReference type="EMBL" id="BDOQ01000021">
    <property type="protein sequence ID" value="GBG15805.1"/>
    <property type="molecule type" value="Genomic_DNA"/>
</dbReference>